<dbReference type="Pfam" id="PF04389">
    <property type="entry name" value="Peptidase_M28"/>
    <property type="match status" value="1"/>
</dbReference>
<comment type="similarity">
    <text evidence="4">Belongs to the peptidase M28 family.</text>
</comment>
<comment type="caution">
    <text evidence="12">The sequence shown here is derived from an EMBL/GenBank/DDBJ whole genome shotgun (WGS) entry which is preliminary data.</text>
</comment>
<dbReference type="Gene3D" id="3.40.630.10">
    <property type="entry name" value="Zn peptidases"/>
    <property type="match status" value="1"/>
</dbReference>
<dbReference type="GO" id="GO:0008235">
    <property type="term" value="F:metalloexopeptidase activity"/>
    <property type="evidence" value="ECO:0007669"/>
    <property type="project" value="InterPro"/>
</dbReference>
<dbReference type="SUPFAM" id="SSF53187">
    <property type="entry name" value="Zn-dependent exopeptidases"/>
    <property type="match status" value="1"/>
</dbReference>
<keyword evidence="7 10" id="KW-1133">Transmembrane helix</keyword>
<evidence type="ECO:0000256" key="5">
    <source>
        <dbReference type="ARBA" id="ARBA00017435"/>
    </source>
</evidence>
<gene>
    <name evidence="12" type="ORF">CBR_g54226</name>
</gene>
<evidence type="ECO:0000256" key="8">
    <source>
        <dbReference type="ARBA" id="ARBA00023180"/>
    </source>
</evidence>
<evidence type="ECO:0000256" key="6">
    <source>
        <dbReference type="ARBA" id="ARBA00022554"/>
    </source>
</evidence>
<proteinExistence type="inferred from homology"/>
<dbReference type="Proteomes" id="UP000265515">
    <property type="component" value="Unassembled WGS sequence"/>
</dbReference>
<evidence type="ECO:0000256" key="3">
    <source>
        <dbReference type="ARBA" id="ARBA00004128"/>
    </source>
</evidence>
<feature type="domain" description="Peptidase M28" evidence="11">
    <location>
        <begin position="1"/>
        <end position="87"/>
    </location>
</feature>
<protein>
    <recommendedName>
        <fullName evidence="5">Vacuolar membrane protease</fullName>
    </recommendedName>
    <alternativeName>
        <fullName evidence="9">FXNA-related family protease 1</fullName>
    </alternativeName>
</protein>
<feature type="transmembrane region" description="Helical" evidence="10">
    <location>
        <begin position="397"/>
        <end position="421"/>
    </location>
</feature>
<dbReference type="STRING" id="69332.A0A388K7A5"/>
<dbReference type="InterPro" id="IPR045175">
    <property type="entry name" value="M28_fam"/>
</dbReference>
<evidence type="ECO:0000259" key="11">
    <source>
        <dbReference type="Pfam" id="PF04389"/>
    </source>
</evidence>
<feature type="transmembrane region" description="Helical" evidence="10">
    <location>
        <begin position="319"/>
        <end position="338"/>
    </location>
</feature>
<keyword evidence="10" id="KW-0812">Transmembrane</keyword>
<accession>A0A388K7A5</accession>
<dbReference type="GO" id="GO:0006508">
    <property type="term" value="P:proteolysis"/>
    <property type="evidence" value="ECO:0007669"/>
    <property type="project" value="InterPro"/>
</dbReference>
<evidence type="ECO:0000313" key="13">
    <source>
        <dbReference type="Proteomes" id="UP000265515"/>
    </source>
</evidence>
<comment type="subcellular location">
    <subcellularLocation>
        <location evidence="3">Vacuole membrane</location>
        <topology evidence="3">Multi-pass membrane protein</topology>
    </subcellularLocation>
</comment>
<evidence type="ECO:0000313" key="12">
    <source>
        <dbReference type="EMBL" id="GBG65932.1"/>
    </source>
</evidence>
<keyword evidence="10" id="KW-0472">Membrane</keyword>
<evidence type="ECO:0000256" key="7">
    <source>
        <dbReference type="ARBA" id="ARBA00022989"/>
    </source>
</evidence>
<feature type="transmembrane region" description="Helical" evidence="10">
    <location>
        <begin position="201"/>
        <end position="232"/>
    </location>
</feature>
<dbReference type="PANTHER" id="PTHR12147:SF58">
    <property type="entry name" value="VACUOLAR MEMBRANE PROTEASE"/>
    <property type="match status" value="1"/>
</dbReference>
<feature type="transmembrane region" description="Helical" evidence="10">
    <location>
        <begin position="244"/>
        <end position="266"/>
    </location>
</feature>
<keyword evidence="6" id="KW-0926">Vacuole</keyword>
<evidence type="ECO:0000256" key="1">
    <source>
        <dbReference type="ARBA" id="ARBA00001947"/>
    </source>
</evidence>
<evidence type="ECO:0000256" key="9">
    <source>
        <dbReference type="ARBA" id="ARBA00031512"/>
    </source>
</evidence>
<organism evidence="12 13">
    <name type="scientific">Chara braunii</name>
    <name type="common">Braun's stonewort</name>
    <dbReference type="NCBI Taxonomy" id="69332"/>
    <lineage>
        <taxon>Eukaryota</taxon>
        <taxon>Viridiplantae</taxon>
        <taxon>Streptophyta</taxon>
        <taxon>Charophyceae</taxon>
        <taxon>Charales</taxon>
        <taxon>Characeae</taxon>
        <taxon>Chara</taxon>
    </lineage>
</organism>
<keyword evidence="8" id="KW-0325">Glycoprotein</keyword>
<comment type="function">
    <text evidence="2">May be involved in vacuolar sorting and osmoregulation.</text>
</comment>
<evidence type="ECO:0000256" key="4">
    <source>
        <dbReference type="ARBA" id="ARBA00010918"/>
    </source>
</evidence>
<reference evidence="12 13" key="1">
    <citation type="journal article" date="2018" name="Cell">
        <title>The Chara Genome: Secondary Complexity and Implications for Plant Terrestrialization.</title>
        <authorList>
            <person name="Nishiyama T."/>
            <person name="Sakayama H."/>
            <person name="Vries J.D."/>
            <person name="Buschmann H."/>
            <person name="Saint-Marcoux D."/>
            <person name="Ullrich K.K."/>
            <person name="Haas F.B."/>
            <person name="Vanderstraeten L."/>
            <person name="Becker D."/>
            <person name="Lang D."/>
            <person name="Vosolsobe S."/>
            <person name="Rombauts S."/>
            <person name="Wilhelmsson P.K.I."/>
            <person name="Janitza P."/>
            <person name="Kern R."/>
            <person name="Heyl A."/>
            <person name="Rumpler F."/>
            <person name="Villalobos L.I.A.C."/>
            <person name="Clay J.M."/>
            <person name="Skokan R."/>
            <person name="Toyoda A."/>
            <person name="Suzuki Y."/>
            <person name="Kagoshima H."/>
            <person name="Schijlen E."/>
            <person name="Tajeshwar N."/>
            <person name="Catarino B."/>
            <person name="Hetherington A.J."/>
            <person name="Saltykova A."/>
            <person name="Bonnot C."/>
            <person name="Breuninger H."/>
            <person name="Symeonidi A."/>
            <person name="Radhakrishnan G.V."/>
            <person name="Van Nieuwerburgh F."/>
            <person name="Deforce D."/>
            <person name="Chang C."/>
            <person name="Karol K.G."/>
            <person name="Hedrich R."/>
            <person name="Ulvskov P."/>
            <person name="Glockner G."/>
            <person name="Delwiche C.F."/>
            <person name="Petrasek J."/>
            <person name="Van de Peer Y."/>
            <person name="Friml J."/>
            <person name="Beilby M."/>
            <person name="Dolan L."/>
            <person name="Kohara Y."/>
            <person name="Sugano S."/>
            <person name="Fujiyama A."/>
            <person name="Delaux P.-M."/>
            <person name="Quint M."/>
            <person name="TheiBen G."/>
            <person name="Hagemann M."/>
            <person name="Harholt J."/>
            <person name="Dunand C."/>
            <person name="Zachgo S."/>
            <person name="Langdale J."/>
            <person name="Maumus F."/>
            <person name="Straeten D.V.D."/>
            <person name="Gould S.B."/>
            <person name="Rensing S.A."/>
        </authorList>
    </citation>
    <scope>NUCLEOTIDE SEQUENCE [LARGE SCALE GENOMIC DNA]</scope>
    <source>
        <strain evidence="12 13">S276</strain>
    </source>
</reference>
<evidence type="ECO:0000256" key="2">
    <source>
        <dbReference type="ARBA" id="ARBA00003273"/>
    </source>
</evidence>
<feature type="transmembrane region" description="Helical" evidence="10">
    <location>
        <begin position="158"/>
        <end position="180"/>
    </location>
</feature>
<feature type="transmembrane region" description="Helical" evidence="10">
    <location>
        <begin position="428"/>
        <end position="447"/>
    </location>
</feature>
<evidence type="ECO:0000256" key="10">
    <source>
        <dbReference type="SAM" id="Phobius"/>
    </source>
</evidence>
<dbReference type="PANTHER" id="PTHR12147">
    <property type="entry name" value="METALLOPEPTIDASE M28 FAMILY MEMBER"/>
    <property type="match status" value="1"/>
</dbReference>
<name>A0A388K7A5_CHABU</name>
<comment type="cofactor">
    <cofactor evidence="1">
        <name>Zn(2+)</name>
        <dbReference type="ChEBI" id="CHEBI:29105"/>
    </cofactor>
</comment>
<dbReference type="OrthoDB" id="76293at2759"/>
<sequence length="600" mass="65349">MEVLRALANCPPAKHAAVFLFNTGEESGLLGAHSFITQHPWRFSVRAAIDLEAMGVGGRSILFQAGPDGWLLRKFAEVAPYPDGQIVPQHDSLKLYREGSLQHSGDNLVALLRSVTLSDEFEQQRNVSWKTDTKEETPVYVSVGSTMFVLSMASAHRLYQSGIIASLFLLFVAPLFQHALSGKSDAAHPDASQFATWKLGLHMFTALALSLSTVMFTVVGAVSSAAAAAFLVSHPGFSYHSMPYVAHPWLVIGLFAAPALAGGLIAHKAGQVVVFKYLKWIGLCQRGPAIMSEVERLLYKGGVLLWMVILVVADRNSLGSAILAFVLMMAPMLTYLLLEGDGQSWTTNGPRTGLRWCTTVLALAVPLLATSMAAIRLPAFLVGTFTSMDRNPGGAPLFMPSLFISILVALLVSTFLVYLFPYAHRQGATLWLIGFSLFIMATSFFTVHQQILPPLSDTLTRKVNVMHYFDADRSAGFVTFFSLTPGALDEEVKTMNVEGLSCKKDMLIDFVHFNVTYACTKGTDYRAQPFDDSTLRAPKLELVPNGGSSRSSSVRRDDEPMHVFIDAGGSMRWAIAINSDIVANYSLATRSGSVDDENST</sequence>
<dbReference type="EMBL" id="BFEA01000067">
    <property type="protein sequence ID" value="GBG65932.1"/>
    <property type="molecule type" value="Genomic_DNA"/>
</dbReference>
<dbReference type="Gramene" id="GBG65932">
    <property type="protein sequence ID" value="GBG65932"/>
    <property type="gene ID" value="CBR_g54226"/>
</dbReference>
<dbReference type="GO" id="GO:0005774">
    <property type="term" value="C:vacuolar membrane"/>
    <property type="evidence" value="ECO:0007669"/>
    <property type="project" value="UniProtKB-SubCell"/>
</dbReference>
<keyword evidence="13" id="KW-1185">Reference proteome</keyword>
<feature type="transmembrane region" description="Helical" evidence="10">
    <location>
        <begin position="359"/>
        <end position="377"/>
    </location>
</feature>
<dbReference type="AlphaFoldDB" id="A0A388K7A5"/>
<feature type="transmembrane region" description="Helical" evidence="10">
    <location>
        <begin position="297"/>
        <end position="313"/>
    </location>
</feature>
<dbReference type="InterPro" id="IPR007484">
    <property type="entry name" value="Peptidase_M28"/>
</dbReference>